<feature type="domain" description="Putative auto-transporter adhesin head GIN" evidence="2">
    <location>
        <begin position="30"/>
        <end position="280"/>
    </location>
</feature>
<protein>
    <submittedName>
        <fullName evidence="3">DUF2807 domain-containing protein</fullName>
    </submittedName>
</protein>
<reference evidence="3" key="1">
    <citation type="journal article" date="2022" name="Cell">
        <title>Design, construction, and in vivo augmentation of a complex gut microbiome.</title>
        <authorList>
            <person name="Cheng A.G."/>
            <person name="Ho P.Y."/>
            <person name="Aranda-Diaz A."/>
            <person name="Jain S."/>
            <person name="Yu F.B."/>
            <person name="Meng X."/>
            <person name="Wang M."/>
            <person name="Iakiviak M."/>
            <person name="Nagashima K."/>
            <person name="Zhao A."/>
            <person name="Murugkar P."/>
            <person name="Patil A."/>
            <person name="Atabakhsh K."/>
            <person name="Weakley A."/>
            <person name="Yan J."/>
            <person name="Brumbaugh A.R."/>
            <person name="Higginbottom S."/>
            <person name="Dimas A."/>
            <person name="Shiver A.L."/>
            <person name="Deutschbauer A."/>
            <person name="Neff N."/>
            <person name="Sonnenburg J.L."/>
            <person name="Huang K.C."/>
            <person name="Fischbach M.A."/>
        </authorList>
    </citation>
    <scope>NUCLEOTIDE SEQUENCE</scope>
    <source>
        <strain evidence="3">AP11</strain>
    </source>
</reference>
<feature type="chain" id="PRO_5045071512" evidence="1">
    <location>
        <begin position="20"/>
        <end position="296"/>
    </location>
</feature>
<proteinExistence type="predicted"/>
<keyword evidence="1" id="KW-0732">Signal</keyword>
<dbReference type="GeneID" id="82892090"/>
<dbReference type="EMBL" id="CP102294">
    <property type="protein sequence ID" value="UWN56992.1"/>
    <property type="molecule type" value="Genomic_DNA"/>
</dbReference>
<evidence type="ECO:0000256" key="1">
    <source>
        <dbReference type="SAM" id="SignalP"/>
    </source>
</evidence>
<dbReference type="Pfam" id="PF10988">
    <property type="entry name" value="DUF2807"/>
    <property type="match status" value="1"/>
</dbReference>
<name>A0ABY5UYL3_9BACT</name>
<keyword evidence="4" id="KW-1185">Reference proteome</keyword>
<gene>
    <name evidence="3" type="ORF">NQ491_10110</name>
</gene>
<accession>A0ABY5UYL3</accession>
<evidence type="ECO:0000259" key="2">
    <source>
        <dbReference type="Pfam" id="PF10988"/>
    </source>
</evidence>
<organism evidence="3 4">
    <name type="scientific">Alistipes ihumii AP11</name>
    <dbReference type="NCBI Taxonomy" id="1211813"/>
    <lineage>
        <taxon>Bacteria</taxon>
        <taxon>Pseudomonadati</taxon>
        <taxon>Bacteroidota</taxon>
        <taxon>Bacteroidia</taxon>
        <taxon>Bacteroidales</taxon>
        <taxon>Rikenellaceae</taxon>
        <taxon>Alistipes</taxon>
    </lineage>
</organism>
<dbReference type="Proteomes" id="UP001059295">
    <property type="component" value="Chromosome"/>
</dbReference>
<dbReference type="InterPro" id="IPR021255">
    <property type="entry name" value="DUF2807"/>
</dbReference>
<feature type="signal peptide" evidence="1">
    <location>
        <begin position="1"/>
        <end position="19"/>
    </location>
</feature>
<evidence type="ECO:0000313" key="4">
    <source>
        <dbReference type="Proteomes" id="UP001059295"/>
    </source>
</evidence>
<dbReference type="Gene3D" id="2.160.20.120">
    <property type="match status" value="2"/>
</dbReference>
<evidence type="ECO:0000313" key="3">
    <source>
        <dbReference type="EMBL" id="UWN56992.1"/>
    </source>
</evidence>
<dbReference type="RefSeq" id="WP_019245676.1">
    <property type="nucleotide sequence ID" value="NZ_CAPH01000009.1"/>
</dbReference>
<sequence>MRKWLLLAAFGLLMQPASATTVTKKIDVPEFTGIVAGSVYDVTLIRSDGCSVEVSYDTRFEDCVRVFVSGGNLMLEFVQPDRGRKNSSFDMKDVKLSAVVRMPELTYLRLSGASKLTTGDEFDAGARFDGALSGASSARGLSVSAGRGELKLSGASSADLKAHFDEAFLMQLSGASNASVDVRSDDVRMTCSGASNVKVGVRDAGHTGVRLSGASQATVSGETVDLNVECSGAARSDATALTVQHASVSCSGAGSADVEVTGELSVVATGGSSVVYGGDAAIVSQSVGRGASLRKR</sequence>